<reference evidence="2" key="1">
    <citation type="submission" date="2004-02" db="EMBL/GenBank/DDBJ databases">
        <authorList>
            <consortium name="DOE Joint Genome Institute"/>
        </authorList>
    </citation>
    <scope>NUCLEOTIDE SEQUENCE [LARGE SCALE GENOMIC DNA]</scope>
    <source>
        <strain evidence="2">WH 8501</strain>
    </source>
</reference>
<dbReference type="Pfam" id="PF15738">
    <property type="entry name" value="YafQ_toxin"/>
    <property type="match status" value="1"/>
</dbReference>
<sequence>MTKLIISPSFKRAFKNIIKKKPELKYKIESKLRLLSDNPYNPILRTHKLKGKLSGAWACTVEYDCRIVFCFEQNQETLEEEINLIDIGTHDEVY</sequence>
<dbReference type="KEGG" id="cwa:CwatDRAFT_5518"/>
<dbReference type="Gene3D" id="3.30.2310.20">
    <property type="entry name" value="RelE-like"/>
    <property type="match status" value="1"/>
</dbReference>
<dbReference type="Proteomes" id="UP000003922">
    <property type="component" value="Unassembled WGS sequence"/>
</dbReference>
<dbReference type="SUPFAM" id="SSF143011">
    <property type="entry name" value="RelE-like"/>
    <property type="match status" value="1"/>
</dbReference>
<gene>
    <name evidence="2" type="ORF">CwatDRAFT_5518</name>
</gene>
<keyword evidence="1" id="KW-1277">Toxin-antitoxin system</keyword>
<dbReference type="AlphaFoldDB" id="Q4C7W3"/>
<evidence type="ECO:0008006" key="4">
    <source>
        <dbReference type="Google" id="ProtNLM"/>
    </source>
</evidence>
<dbReference type="GeneID" id="88764907"/>
<comment type="caution">
    <text evidence="2">The sequence shown here is derived from an EMBL/GenBank/DDBJ whole genome shotgun (WGS) entry which is preliminary data.</text>
</comment>
<evidence type="ECO:0000313" key="2">
    <source>
        <dbReference type="EMBL" id="EAM52508.1"/>
    </source>
</evidence>
<dbReference type="InterPro" id="IPR035093">
    <property type="entry name" value="RelE/ParE_toxin_dom_sf"/>
</dbReference>
<name>Q4C7W3_CROWT</name>
<evidence type="ECO:0000313" key="3">
    <source>
        <dbReference type="Proteomes" id="UP000003922"/>
    </source>
</evidence>
<reference evidence="2" key="3">
    <citation type="submission" date="2016-12" db="EMBL/GenBank/DDBJ databases">
        <title>Annotation of the draft genome assembly of Crocosphaera watsonii WH 8501.</title>
        <authorList>
            <consortium name="US DOE Joint Genome Institute (JGI-ORNL)"/>
            <person name="Larimer F."/>
            <person name="Land M."/>
        </authorList>
    </citation>
    <scope>NUCLEOTIDE SEQUENCE</scope>
    <source>
        <strain evidence="2">WH 8501</strain>
    </source>
</reference>
<dbReference type="RefSeq" id="WP_007304158.1">
    <property type="nucleotide sequence ID" value="NZ_AADV02000002.1"/>
</dbReference>
<dbReference type="InterPro" id="IPR004386">
    <property type="entry name" value="Toxin_YafQ-like"/>
</dbReference>
<proteinExistence type="predicted"/>
<evidence type="ECO:0000256" key="1">
    <source>
        <dbReference type="ARBA" id="ARBA00022649"/>
    </source>
</evidence>
<dbReference type="EMBL" id="AADV02000002">
    <property type="protein sequence ID" value="EAM52508.1"/>
    <property type="molecule type" value="Genomic_DNA"/>
</dbReference>
<dbReference type="InterPro" id="IPR007712">
    <property type="entry name" value="RelE/ParE_toxin"/>
</dbReference>
<dbReference type="NCBIfam" id="TIGR02385">
    <property type="entry name" value="RelE_StbE"/>
    <property type="match status" value="1"/>
</dbReference>
<organism evidence="2 3">
    <name type="scientific">Crocosphaera watsonii WH 8501</name>
    <dbReference type="NCBI Taxonomy" id="165597"/>
    <lineage>
        <taxon>Bacteria</taxon>
        <taxon>Bacillati</taxon>
        <taxon>Cyanobacteriota</taxon>
        <taxon>Cyanophyceae</taxon>
        <taxon>Oscillatoriophycideae</taxon>
        <taxon>Chroococcales</taxon>
        <taxon>Aphanothecaceae</taxon>
        <taxon>Crocosphaera</taxon>
    </lineage>
</organism>
<accession>Q4C7W3</accession>
<protein>
    <recommendedName>
        <fullName evidence="4">Plasmid stabilization system</fullName>
    </recommendedName>
</protein>
<keyword evidence="3" id="KW-1185">Reference proteome</keyword>
<dbReference type="OrthoDB" id="462654at2"/>
<reference evidence="2" key="2">
    <citation type="submission" date="2005-06" db="EMBL/GenBank/DDBJ databases">
        <title>Sequencing of the draft genome and assembly of Crocosphaera watsonii WH 8501.</title>
        <authorList>
            <consortium name="US DOE Joint Genome Institute (JGI-PGF)"/>
            <person name="Copeland A."/>
            <person name="Lucas S."/>
            <person name="Lapidus A."/>
            <person name="Barry K."/>
            <person name="Detter C."/>
            <person name="Glavina T."/>
            <person name="Hammon N."/>
            <person name="Israni S."/>
            <person name="Pitluck S."/>
            <person name="Richardson P."/>
        </authorList>
    </citation>
    <scope>NUCLEOTIDE SEQUENCE [LARGE SCALE GENOMIC DNA]</scope>
    <source>
        <strain evidence="2">WH 8501</strain>
    </source>
</reference>